<reference evidence="2" key="1">
    <citation type="submission" date="2022-06" db="EMBL/GenBank/DDBJ databases">
        <title>Complete genome sequences of two strains of the flax pathogen Septoria linicola.</title>
        <authorList>
            <person name="Lapalu N."/>
            <person name="Simon A."/>
            <person name="Demenou B."/>
            <person name="Paumier D."/>
            <person name="Guillot M.-P."/>
            <person name="Gout L."/>
            <person name="Valade R."/>
        </authorList>
    </citation>
    <scope>NUCLEOTIDE SEQUENCE</scope>
    <source>
        <strain evidence="2">SE15195</strain>
    </source>
</reference>
<keyword evidence="1" id="KW-0732">Signal</keyword>
<feature type="signal peptide" evidence="1">
    <location>
        <begin position="1"/>
        <end position="22"/>
    </location>
</feature>
<dbReference type="AlphaFoldDB" id="A0A9Q9AGL9"/>
<proteinExistence type="predicted"/>
<keyword evidence="3" id="KW-1185">Reference proteome</keyword>
<feature type="chain" id="PRO_5040321572" evidence="1">
    <location>
        <begin position="23"/>
        <end position="136"/>
    </location>
</feature>
<dbReference type="Proteomes" id="UP001056384">
    <property type="component" value="Chromosome 1"/>
</dbReference>
<protein>
    <submittedName>
        <fullName evidence="2">Uncharacterized protein</fullName>
    </submittedName>
</protein>
<accession>A0A9Q9AGL9</accession>
<gene>
    <name evidence="2" type="ORF">Slin15195_G005480</name>
</gene>
<organism evidence="2 3">
    <name type="scientific">Septoria linicola</name>
    <dbReference type="NCBI Taxonomy" id="215465"/>
    <lineage>
        <taxon>Eukaryota</taxon>
        <taxon>Fungi</taxon>
        <taxon>Dikarya</taxon>
        <taxon>Ascomycota</taxon>
        <taxon>Pezizomycotina</taxon>
        <taxon>Dothideomycetes</taxon>
        <taxon>Dothideomycetidae</taxon>
        <taxon>Mycosphaerellales</taxon>
        <taxon>Mycosphaerellaceae</taxon>
        <taxon>Septoria</taxon>
    </lineage>
</organism>
<dbReference type="EMBL" id="CP099418">
    <property type="protein sequence ID" value="USW47229.1"/>
    <property type="molecule type" value="Genomic_DNA"/>
</dbReference>
<evidence type="ECO:0000313" key="3">
    <source>
        <dbReference type="Proteomes" id="UP001056384"/>
    </source>
</evidence>
<name>A0A9Q9AGL9_9PEZI</name>
<evidence type="ECO:0000313" key="2">
    <source>
        <dbReference type="EMBL" id="USW47229.1"/>
    </source>
</evidence>
<sequence length="136" mass="13473">MRFFDISAGAIAAAALLQGVVASPAQQPEGYGAAAATTSAATTYYTTMTVFRVETTVTATRNGSLTAYESTATESSAVAVPTTLASATIQSYGNSTHVHSSATPTGIISSTGAASDLQACSMAVAAIAGVVGLLMI</sequence>
<evidence type="ECO:0000256" key="1">
    <source>
        <dbReference type="SAM" id="SignalP"/>
    </source>
</evidence>